<sequence>MVERHGVQSRREGRHNFAPAERFGGARRHCRSTRNPMFRIPLAAALLAVALSGCGSILPASISSAPATGPVTTDVDGGQAAARAVTAYRQSRGLSAVRIDPTLTQVAEHQAAVMARTGTFSHEVGGALPTRLRQFSVRHRTAAENLSAGAVNVDEVMRRWQASPGHNANLLMPEATRIGFAQASTTNGRFKRYWVMVLAD</sequence>
<dbReference type="PANTHER" id="PTHR31157">
    <property type="entry name" value="SCP DOMAIN-CONTAINING PROTEIN"/>
    <property type="match status" value="1"/>
</dbReference>
<keyword evidence="1" id="KW-0472">Membrane</keyword>
<dbReference type="EMBL" id="VUOA01000018">
    <property type="protein sequence ID" value="KAA2237794.1"/>
    <property type="molecule type" value="Genomic_DNA"/>
</dbReference>
<comment type="caution">
    <text evidence="3">The sequence shown here is derived from an EMBL/GenBank/DDBJ whole genome shotgun (WGS) entry which is preliminary data.</text>
</comment>
<evidence type="ECO:0000259" key="2">
    <source>
        <dbReference type="Pfam" id="PF00188"/>
    </source>
</evidence>
<evidence type="ECO:0000313" key="4">
    <source>
        <dbReference type="Proteomes" id="UP000323142"/>
    </source>
</evidence>
<dbReference type="SUPFAM" id="SSF55797">
    <property type="entry name" value="PR-1-like"/>
    <property type="match status" value="1"/>
</dbReference>
<evidence type="ECO:0000313" key="3">
    <source>
        <dbReference type="EMBL" id="KAA2237794.1"/>
    </source>
</evidence>
<keyword evidence="1" id="KW-1133">Transmembrane helix</keyword>
<dbReference type="InterPro" id="IPR035940">
    <property type="entry name" value="CAP_sf"/>
</dbReference>
<evidence type="ECO:0000256" key="1">
    <source>
        <dbReference type="SAM" id="Phobius"/>
    </source>
</evidence>
<dbReference type="CDD" id="cd05379">
    <property type="entry name" value="CAP_bacterial"/>
    <property type="match status" value="1"/>
</dbReference>
<protein>
    <submittedName>
        <fullName evidence="3">CAP domain-containing protein</fullName>
    </submittedName>
</protein>
<proteinExistence type="predicted"/>
<dbReference type="PANTHER" id="PTHR31157:SF1">
    <property type="entry name" value="SCP DOMAIN-CONTAINING PROTEIN"/>
    <property type="match status" value="1"/>
</dbReference>
<dbReference type="OrthoDB" id="9811255at2"/>
<organism evidence="3 4">
    <name type="scientific">Salinarimonas soli</name>
    <dbReference type="NCBI Taxonomy" id="1638099"/>
    <lineage>
        <taxon>Bacteria</taxon>
        <taxon>Pseudomonadati</taxon>
        <taxon>Pseudomonadota</taxon>
        <taxon>Alphaproteobacteria</taxon>
        <taxon>Hyphomicrobiales</taxon>
        <taxon>Salinarimonadaceae</taxon>
        <taxon>Salinarimonas</taxon>
    </lineage>
</organism>
<keyword evidence="1" id="KW-0812">Transmembrane</keyword>
<name>A0A5B2VFP0_9HYPH</name>
<reference evidence="3 4" key="2">
    <citation type="submission" date="2019-09" db="EMBL/GenBank/DDBJ databases">
        <authorList>
            <person name="Jin C."/>
        </authorList>
    </citation>
    <scope>NUCLEOTIDE SEQUENCE [LARGE SCALE GENOMIC DNA]</scope>
    <source>
        <strain evidence="3 4">BN140002</strain>
    </source>
</reference>
<feature type="domain" description="SCP" evidence="2">
    <location>
        <begin position="83"/>
        <end position="197"/>
    </location>
</feature>
<dbReference type="Proteomes" id="UP000323142">
    <property type="component" value="Unassembled WGS sequence"/>
</dbReference>
<dbReference type="Pfam" id="PF00188">
    <property type="entry name" value="CAP"/>
    <property type="match status" value="1"/>
</dbReference>
<reference evidence="3 4" key="1">
    <citation type="submission" date="2019-09" db="EMBL/GenBank/DDBJ databases">
        <title>Salinarimonas rosea gen. nov., sp. nov., a new member of the a-2 subgroup of the Proteobacteria.</title>
        <authorList>
            <person name="Liu J."/>
        </authorList>
    </citation>
    <scope>NUCLEOTIDE SEQUENCE [LARGE SCALE GENOMIC DNA]</scope>
    <source>
        <strain evidence="3 4">BN140002</strain>
    </source>
</reference>
<dbReference type="InterPro" id="IPR014044">
    <property type="entry name" value="CAP_dom"/>
</dbReference>
<gene>
    <name evidence="3" type="ORF">F0L46_08975</name>
</gene>
<dbReference type="Gene3D" id="3.40.33.10">
    <property type="entry name" value="CAP"/>
    <property type="match status" value="1"/>
</dbReference>
<accession>A0A5B2VFP0</accession>
<feature type="transmembrane region" description="Helical" evidence="1">
    <location>
        <begin position="37"/>
        <end position="58"/>
    </location>
</feature>
<dbReference type="AlphaFoldDB" id="A0A5B2VFP0"/>
<keyword evidence="4" id="KW-1185">Reference proteome</keyword>